<comment type="caution">
    <text evidence="1">The sequence shown here is derived from an EMBL/GenBank/DDBJ whole genome shotgun (WGS) entry which is preliminary data.</text>
</comment>
<organism evidence="1">
    <name type="scientific">marine sediment metagenome</name>
    <dbReference type="NCBI Taxonomy" id="412755"/>
    <lineage>
        <taxon>unclassified sequences</taxon>
        <taxon>metagenomes</taxon>
        <taxon>ecological metagenomes</taxon>
    </lineage>
</organism>
<reference evidence="1" key="1">
    <citation type="journal article" date="2015" name="Nature">
        <title>Complex archaea that bridge the gap between prokaryotes and eukaryotes.</title>
        <authorList>
            <person name="Spang A."/>
            <person name="Saw J.H."/>
            <person name="Jorgensen S.L."/>
            <person name="Zaremba-Niedzwiedzka K."/>
            <person name="Martijn J."/>
            <person name="Lind A.E."/>
            <person name="van Eijk R."/>
            <person name="Schleper C."/>
            <person name="Guy L."/>
            <person name="Ettema T.J."/>
        </authorList>
    </citation>
    <scope>NUCLEOTIDE SEQUENCE</scope>
</reference>
<accession>A0A0F9CBQ6</accession>
<evidence type="ECO:0000313" key="1">
    <source>
        <dbReference type="EMBL" id="KKL46509.1"/>
    </source>
</evidence>
<dbReference type="AlphaFoldDB" id="A0A0F9CBQ6"/>
<gene>
    <name evidence="1" type="ORF">LCGC14_2344850</name>
</gene>
<dbReference type="EMBL" id="LAZR01034003">
    <property type="protein sequence ID" value="KKL46509.1"/>
    <property type="molecule type" value="Genomic_DNA"/>
</dbReference>
<protein>
    <submittedName>
        <fullName evidence="1">Uncharacterized protein</fullName>
    </submittedName>
</protein>
<name>A0A0F9CBQ6_9ZZZZ</name>
<sequence length="63" mass="7168">MEPITIYKSEDGKETPIVEMNAFHLVNALLKSHQLVGETPEMTEALKAEVLRRLTLEKSETEK</sequence>
<proteinExistence type="predicted"/>